<evidence type="ECO:0000256" key="3">
    <source>
        <dbReference type="ARBA" id="ARBA00022989"/>
    </source>
</evidence>
<keyword evidence="7" id="KW-1185">Reference proteome</keyword>
<dbReference type="PANTHER" id="PTHR10989:SF16">
    <property type="entry name" value="AT02829P-RELATED"/>
    <property type="match status" value="1"/>
</dbReference>
<dbReference type="InterPro" id="IPR006838">
    <property type="entry name" value="ADTRP_AIG1"/>
</dbReference>
<protein>
    <submittedName>
        <fullName evidence="6">Uncharacterized protein</fullName>
    </submittedName>
</protein>
<organism evidence="6 7">
    <name type="scientific">Arxiozyma heterogenica</name>
    <dbReference type="NCBI Taxonomy" id="278026"/>
    <lineage>
        <taxon>Eukaryota</taxon>
        <taxon>Fungi</taxon>
        <taxon>Dikarya</taxon>
        <taxon>Ascomycota</taxon>
        <taxon>Saccharomycotina</taxon>
        <taxon>Saccharomycetes</taxon>
        <taxon>Saccharomycetales</taxon>
        <taxon>Saccharomycetaceae</taxon>
        <taxon>Arxiozyma</taxon>
    </lineage>
</organism>
<evidence type="ECO:0000256" key="1">
    <source>
        <dbReference type="ARBA" id="ARBA00004127"/>
    </source>
</evidence>
<feature type="transmembrane region" description="Helical" evidence="5">
    <location>
        <begin position="55"/>
        <end position="77"/>
    </location>
</feature>
<dbReference type="GO" id="GO:0012505">
    <property type="term" value="C:endomembrane system"/>
    <property type="evidence" value="ECO:0007669"/>
    <property type="project" value="UniProtKB-SubCell"/>
</dbReference>
<dbReference type="EMBL" id="JAWIZZ010000038">
    <property type="protein sequence ID" value="KAK5780936.1"/>
    <property type="molecule type" value="Genomic_DNA"/>
</dbReference>
<dbReference type="GO" id="GO:0016020">
    <property type="term" value="C:membrane"/>
    <property type="evidence" value="ECO:0007669"/>
    <property type="project" value="InterPro"/>
</dbReference>
<dbReference type="AlphaFoldDB" id="A0AAN7W4D9"/>
<evidence type="ECO:0000256" key="2">
    <source>
        <dbReference type="ARBA" id="ARBA00022692"/>
    </source>
</evidence>
<evidence type="ECO:0000256" key="5">
    <source>
        <dbReference type="SAM" id="Phobius"/>
    </source>
</evidence>
<keyword evidence="3 5" id="KW-1133">Transmembrane helix</keyword>
<feature type="transmembrane region" description="Helical" evidence="5">
    <location>
        <begin position="172"/>
        <end position="190"/>
    </location>
</feature>
<proteinExistence type="predicted"/>
<accession>A0AAN7W4D9</accession>
<feature type="transmembrane region" description="Helical" evidence="5">
    <location>
        <begin position="133"/>
        <end position="152"/>
    </location>
</feature>
<name>A0AAN7W4D9_9SACH</name>
<feature type="transmembrane region" description="Helical" evidence="5">
    <location>
        <begin position="21"/>
        <end position="43"/>
    </location>
</feature>
<keyword evidence="2 5" id="KW-0812">Transmembrane</keyword>
<dbReference type="Pfam" id="PF04750">
    <property type="entry name" value="Far-17a_AIG1"/>
    <property type="match status" value="1"/>
</dbReference>
<gene>
    <name evidence="6" type="ORF">RI543_001323</name>
</gene>
<dbReference type="Proteomes" id="UP001306508">
    <property type="component" value="Unassembled WGS sequence"/>
</dbReference>
<reference evidence="7" key="1">
    <citation type="submission" date="2023-07" db="EMBL/GenBank/DDBJ databases">
        <title>A draft genome of Kazachstania heterogenica Y-27499.</title>
        <authorList>
            <person name="Donic C."/>
            <person name="Kralova J.S."/>
            <person name="Fidel L."/>
            <person name="Ben-Dor S."/>
            <person name="Jung S."/>
        </authorList>
    </citation>
    <scope>NUCLEOTIDE SEQUENCE [LARGE SCALE GENOMIC DNA]</scope>
    <source>
        <strain evidence="7">Y27499</strain>
    </source>
</reference>
<sequence>MTSNSKTPKKHNYLIPTKRSLFFNITSLILCGRGLFKCTQLVLPPSLSQAGHKQFLTNLSLVATIISNFLNIINWFVQRSNHNGNQFVFNYICRHFILPIALTLETIVPIVYWPLRLFAQTLIVQEVPKDKPYPLPISTDLSIHLFPFLFLLSDHYFSGFGCKFEISNTKAWFIVSLLGFGYFKYLFFLIDPSKGQAYPYPFLDVEEPMRAIIFIVVSTVSWLFFILYQTFPPETPIQKNRENIDSLSNAHNR</sequence>
<feature type="transmembrane region" description="Helical" evidence="5">
    <location>
        <begin position="89"/>
        <end position="113"/>
    </location>
</feature>
<comment type="caution">
    <text evidence="6">The sequence shown here is derived from an EMBL/GenBank/DDBJ whole genome shotgun (WGS) entry which is preliminary data.</text>
</comment>
<keyword evidence="4 5" id="KW-0472">Membrane</keyword>
<evidence type="ECO:0000313" key="6">
    <source>
        <dbReference type="EMBL" id="KAK5780936.1"/>
    </source>
</evidence>
<feature type="transmembrane region" description="Helical" evidence="5">
    <location>
        <begin position="210"/>
        <end position="231"/>
    </location>
</feature>
<evidence type="ECO:0000256" key="4">
    <source>
        <dbReference type="ARBA" id="ARBA00023136"/>
    </source>
</evidence>
<evidence type="ECO:0000313" key="7">
    <source>
        <dbReference type="Proteomes" id="UP001306508"/>
    </source>
</evidence>
<dbReference type="PANTHER" id="PTHR10989">
    <property type="entry name" value="ANDROGEN-INDUCED PROTEIN 1-RELATED"/>
    <property type="match status" value="1"/>
</dbReference>
<comment type="subcellular location">
    <subcellularLocation>
        <location evidence="1">Endomembrane system</location>
        <topology evidence="1">Multi-pass membrane protein</topology>
    </subcellularLocation>
</comment>